<dbReference type="SUPFAM" id="SSF46955">
    <property type="entry name" value="Putative DNA-binding domain"/>
    <property type="match status" value="1"/>
</dbReference>
<evidence type="ECO:0000313" key="2">
    <source>
        <dbReference type="EMBL" id="SHJ59592.1"/>
    </source>
</evidence>
<dbReference type="OrthoDB" id="1097811at2"/>
<evidence type="ECO:0000313" key="3">
    <source>
        <dbReference type="Proteomes" id="UP000184172"/>
    </source>
</evidence>
<dbReference type="STRING" id="797419.SAMN05216556_1204"/>
<protein>
    <submittedName>
        <fullName evidence="2">Helix-turn-helix domain-containing protein</fullName>
    </submittedName>
</protein>
<dbReference type="RefSeq" id="WP_073219839.1">
    <property type="nucleotide sequence ID" value="NZ_FNNS01000020.1"/>
</dbReference>
<name>A0A1M6KKU3_9FLAO</name>
<sequence>MTNVLLSPIEIGNLIDRIATRTAELIQTRQTTVPNPADDLITPKEACELLQCTPVTLWRWEKKGRVTPYGIGGKKFFKRSELLNSIVKK</sequence>
<dbReference type="EMBL" id="FQYV01000020">
    <property type="protein sequence ID" value="SHJ59592.1"/>
    <property type="molecule type" value="Genomic_DNA"/>
</dbReference>
<dbReference type="AlphaFoldDB" id="A0A1M6KKU3"/>
<dbReference type="InterPro" id="IPR041657">
    <property type="entry name" value="HTH_17"/>
</dbReference>
<dbReference type="Pfam" id="PF12728">
    <property type="entry name" value="HTH_17"/>
    <property type="match status" value="1"/>
</dbReference>
<proteinExistence type="predicted"/>
<reference evidence="3" key="1">
    <citation type="submission" date="2016-11" db="EMBL/GenBank/DDBJ databases">
        <authorList>
            <person name="Varghese N."/>
            <person name="Submissions S."/>
        </authorList>
    </citation>
    <scope>NUCLEOTIDE SEQUENCE [LARGE SCALE GENOMIC DNA]</scope>
    <source>
        <strain evidence="3">DSM 26349</strain>
    </source>
</reference>
<dbReference type="InterPro" id="IPR009061">
    <property type="entry name" value="DNA-bd_dom_put_sf"/>
</dbReference>
<dbReference type="Proteomes" id="UP000184172">
    <property type="component" value="Unassembled WGS sequence"/>
</dbReference>
<organism evidence="2 3">
    <name type="scientific">Aequorivita viscosa</name>
    <dbReference type="NCBI Taxonomy" id="797419"/>
    <lineage>
        <taxon>Bacteria</taxon>
        <taxon>Pseudomonadati</taxon>
        <taxon>Bacteroidota</taxon>
        <taxon>Flavobacteriia</taxon>
        <taxon>Flavobacteriales</taxon>
        <taxon>Flavobacteriaceae</taxon>
        <taxon>Aequorivita</taxon>
    </lineage>
</organism>
<accession>A0A1M6KKU3</accession>
<gene>
    <name evidence="2" type="ORF">SAMN04487908_12068</name>
</gene>
<evidence type="ECO:0000259" key="1">
    <source>
        <dbReference type="Pfam" id="PF12728"/>
    </source>
</evidence>
<feature type="domain" description="Helix-turn-helix" evidence="1">
    <location>
        <begin position="41"/>
        <end position="83"/>
    </location>
</feature>
<keyword evidence="3" id="KW-1185">Reference proteome</keyword>